<dbReference type="AlphaFoldDB" id="A0A926E1S3"/>
<sequence>MNDVLELLLNLDPPELPCKQVRLKRLSELCGRDVVFELKALPFSRVAEIKKAHAGDEEMGLHILLGGVVSPNLKDKRLAEKYHAHTPAELLKKLLLPGEIEDLSREIELLSGYRTLTLEDVKKK</sequence>
<dbReference type="RefSeq" id="WP_249283541.1">
    <property type="nucleotide sequence ID" value="NZ_JACRST010000022.1"/>
</dbReference>
<protein>
    <submittedName>
        <fullName evidence="1">Uncharacterized protein</fullName>
    </submittedName>
</protein>
<accession>A0A926E1S3</accession>
<comment type="caution">
    <text evidence="1">The sequence shown here is derived from an EMBL/GenBank/DDBJ whole genome shotgun (WGS) entry which is preliminary data.</text>
</comment>
<dbReference type="Gene3D" id="3.30.2220.30">
    <property type="match status" value="1"/>
</dbReference>
<reference evidence="1" key="1">
    <citation type="submission" date="2020-08" db="EMBL/GenBank/DDBJ databases">
        <title>Genome public.</title>
        <authorList>
            <person name="Liu C."/>
            <person name="Sun Q."/>
        </authorList>
    </citation>
    <scope>NUCLEOTIDE SEQUENCE</scope>
    <source>
        <strain evidence="1">NSJ-31</strain>
    </source>
</reference>
<evidence type="ECO:0000313" key="2">
    <source>
        <dbReference type="Proteomes" id="UP000653127"/>
    </source>
</evidence>
<evidence type="ECO:0000313" key="1">
    <source>
        <dbReference type="EMBL" id="MBC8547499.1"/>
    </source>
</evidence>
<gene>
    <name evidence="1" type="ORF">H8711_11240</name>
</gene>
<dbReference type="InterPro" id="IPR014986">
    <property type="entry name" value="XkdN-like"/>
</dbReference>
<dbReference type="EMBL" id="JACRST010000022">
    <property type="protein sequence ID" value="MBC8547499.1"/>
    <property type="molecule type" value="Genomic_DNA"/>
</dbReference>
<keyword evidence="2" id="KW-1185">Reference proteome</keyword>
<dbReference type="Pfam" id="PF08890">
    <property type="entry name" value="Phage_TAC_5"/>
    <property type="match status" value="1"/>
</dbReference>
<dbReference type="InterPro" id="IPR038559">
    <property type="entry name" value="XkdN-like_sf"/>
</dbReference>
<proteinExistence type="predicted"/>
<name>A0A926E1S3_9FIRM</name>
<organism evidence="1 2">
    <name type="scientific">Ligaoa zhengdingensis</name>
    <dbReference type="NCBI Taxonomy" id="2763658"/>
    <lineage>
        <taxon>Bacteria</taxon>
        <taxon>Bacillati</taxon>
        <taxon>Bacillota</taxon>
        <taxon>Clostridia</taxon>
        <taxon>Eubacteriales</taxon>
        <taxon>Oscillospiraceae</taxon>
        <taxon>Ligaoa</taxon>
    </lineage>
</organism>
<dbReference type="Proteomes" id="UP000653127">
    <property type="component" value="Unassembled WGS sequence"/>
</dbReference>